<proteinExistence type="predicted"/>
<feature type="non-terminal residue" evidence="1">
    <location>
        <position position="573"/>
    </location>
</feature>
<evidence type="ECO:0000313" key="1">
    <source>
        <dbReference type="EMBL" id="VAW35074.1"/>
    </source>
</evidence>
<gene>
    <name evidence="1" type="ORF">MNBD_GAMMA01-1856</name>
</gene>
<evidence type="ECO:0008006" key="2">
    <source>
        <dbReference type="Google" id="ProtNLM"/>
    </source>
</evidence>
<sequence length="573" mass="59925">MGKIIIVILTILSSGVIYAAKNISPETQKRINADIELVHSIKQKTESKIGHTPIVFLAVGTNIDDVNSGPVLAFGLGGSGSVSAFCVMAHETSSLTGSSNTVDDPEFVDRLNRDYHLSNTSPAIDYCNILTTPTNKDIDFQSQGWDNPNLSDFMGTYDIGADEAFSKSYFTIGSDAACDFDSATQTIQDVIDTGVGEVRIARNGSYFDPIIIDGISVKLRGGYLDCGAADADNQGGLSTIDSPEFPSEPAIKIQGTNLGNTILIESIILLGSEGNNNSVISAINAVADVLLNNVVLANNNQGNTAFGGGINITGGAINLALNDTLVWNSSADKGGGIYCSGEESTVIIKGDSGVARNTSLAEGGGVYVTNGCDFSIYSGSSISYLQNFRGISYNQAGAQGGGIYADLGAKVTLYGHELCDDNGCIGDNINPVSLTNNTSDFDSTGNERGGGIYATGSDTTVNIYAGLISDNLSPNGGGIYVNDLASLNVARLSVDCWDATKCNYFLNNRSITTGGAIQSDQGLLNISSAYFEENEGTSGSALYLFGSNSFARIEGSVFNNNNNAGNSDDFVIR</sequence>
<dbReference type="EMBL" id="UOEW01000096">
    <property type="protein sequence ID" value="VAW35074.1"/>
    <property type="molecule type" value="Genomic_DNA"/>
</dbReference>
<organism evidence="1">
    <name type="scientific">hydrothermal vent metagenome</name>
    <dbReference type="NCBI Taxonomy" id="652676"/>
    <lineage>
        <taxon>unclassified sequences</taxon>
        <taxon>metagenomes</taxon>
        <taxon>ecological metagenomes</taxon>
    </lineage>
</organism>
<accession>A0A3B0VUJ4</accession>
<reference evidence="1" key="1">
    <citation type="submission" date="2018-06" db="EMBL/GenBank/DDBJ databases">
        <authorList>
            <person name="Zhirakovskaya E."/>
        </authorList>
    </citation>
    <scope>NUCLEOTIDE SEQUENCE</scope>
</reference>
<protein>
    <recommendedName>
        <fullName evidence="2">Extracellular nuclease</fullName>
    </recommendedName>
</protein>
<name>A0A3B0VUJ4_9ZZZZ</name>
<dbReference type="AlphaFoldDB" id="A0A3B0VUJ4"/>